<organism evidence="2">
    <name type="scientific">Thermosphaera aggregans</name>
    <dbReference type="NCBI Taxonomy" id="54254"/>
    <lineage>
        <taxon>Archaea</taxon>
        <taxon>Thermoproteota</taxon>
        <taxon>Thermoprotei</taxon>
        <taxon>Desulfurococcales</taxon>
        <taxon>Desulfurococcaceae</taxon>
        <taxon>Thermosphaera</taxon>
    </lineage>
</organism>
<accession>A0A7C2G064</accession>
<feature type="domain" description="CRISPR system ring nuclease SSO1393-like" evidence="1">
    <location>
        <begin position="80"/>
        <end position="228"/>
    </location>
</feature>
<evidence type="ECO:0000259" key="1">
    <source>
        <dbReference type="Pfam" id="PF09651"/>
    </source>
</evidence>
<comment type="caution">
    <text evidence="2">The sequence shown here is derived from an EMBL/GenBank/DDBJ whole genome shotgun (WGS) entry which is preliminary data.</text>
</comment>
<gene>
    <name evidence="2" type="ORF">ENP55_06945</name>
</gene>
<proteinExistence type="predicted"/>
<name>A0A7C2G064_9CREN</name>
<dbReference type="NCBIfam" id="TIGR02619">
    <property type="entry name" value="putative CRISPR-associated protein, APE2256 family"/>
    <property type="match status" value="1"/>
</dbReference>
<dbReference type="EMBL" id="DSJT01000039">
    <property type="protein sequence ID" value="HEF87986.1"/>
    <property type="molecule type" value="Genomic_DNA"/>
</dbReference>
<sequence>MNGERTVQKLLHIITTGTSIIRNTSNKCNENTQLTLHCTKLKKWSTSPPESQEDLEAGNNAHPGSPIFKAVLEAVAGDPKKISAELNALLTYAETRANEKTLEHKIILLSTDTGAGWFSTKIIEEFLKNMDTIPEQYIAKGHHHIAGIEAERIQLLGKDFAKGSINLLAKIKTAIAKHKQWADEILLNLTGGFKPETGLLIMSAGLLGANKAYYIHEYMSEIVEIPIIPITLAEPVKTALENARKGLLDHTTLEILRRHGILKPSEKEQAWLREIANILLKLKNPEKQKPSRKHQATQKLIFKIYM</sequence>
<dbReference type="InterPro" id="IPR013442">
    <property type="entry name" value="SSO1393-like"/>
</dbReference>
<dbReference type="Pfam" id="PF09651">
    <property type="entry name" value="Cas_APE2256"/>
    <property type="match status" value="1"/>
</dbReference>
<reference evidence="2" key="1">
    <citation type="journal article" date="2020" name="mSystems">
        <title>Genome- and Community-Level Interaction Insights into Carbon Utilization and Element Cycling Functions of Hydrothermarchaeota in Hydrothermal Sediment.</title>
        <authorList>
            <person name="Zhou Z."/>
            <person name="Liu Y."/>
            <person name="Xu W."/>
            <person name="Pan J."/>
            <person name="Luo Z.H."/>
            <person name="Li M."/>
        </authorList>
    </citation>
    <scope>NUCLEOTIDE SEQUENCE [LARGE SCALE GENOMIC DNA]</scope>
    <source>
        <strain evidence="2">SpSt-23</strain>
    </source>
</reference>
<dbReference type="AlphaFoldDB" id="A0A7C2G064"/>
<evidence type="ECO:0000313" key="2">
    <source>
        <dbReference type="EMBL" id="HEF87986.1"/>
    </source>
</evidence>
<protein>
    <submittedName>
        <fullName evidence="2">Putative CRISPR-associated protein</fullName>
    </submittedName>
</protein>
<dbReference type="Gene3D" id="1.10.196.30">
    <property type="match status" value="1"/>
</dbReference>
<dbReference type="Gene3D" id="3.40.50.10770">
    <property type="entry name" value="Hypothetical protein VC1899 like domain (Restriction endonuclease-like)"/>
    <property type="match status" value="1"/>
</dbReference>